<keyword evidence="2" id="KW-1185">Reference proteome</keyword>
<sequence length="175" mass="20165">MDTSDDALGYHITLYPGIQVDSWKIDHFQEFFLNAFEMVKPPSDANISLQKFLRFHFKDRLRIGRMADQIFVMADLKTDLEMDSYFTEIENLMDEACQQLGTKPDYSVEDTRPKHITISIGKLKHKQLSDAEFERAAAAIKQINFADLVKDIDIDVDEIFISLKKGEYTTVSLFG</sequence>
<evidence type="ECO:0000313" key="2">
    <source>
        <dbReference type="Proteomes" id="UP000694255"/>
    </source>
</evidence>
<comment type="caution">
    <text evidence="1">The sequence shown here is derived from an EMBL/GenBank/DDBJ whole genome shotgun (WGS) entry which is preliminary data.</text>
</comment>
<reference evidence="1 2" key="1">
    <citation type="journal article" date="2021" name="DNA Res.">
        <title>Genome analysis of Candida subhashii reveals its hybrid nature and dual mitochondrial genome conformations.</title>
        <authorList>
            <person name="Mixao V."/>
            <person name="Hegedusova E."/>
            <person name="Saus E."/>
            <person name="Pryszcz L.P."/>
            <person name="Cillingova A."/>
            <person name="Nosek J."/>
            <person name="Gabaldon T."/>
        </authorList>
    </citation>
    <scope>NUCLEOTIDE SEQUENCE [LARGE SCALE GENOMIC DNA]</scope>
    <source>
        <strain evidence="1 2">CBS 10753</strain>
    </source>
</reference>
<name>A0A8J5R124_9ASCO</name>
<dbReference type="RefSeq" id="XP_049264832.1">
    <property type="nucleotide sequence ID" value="XM_049405586.1"/>
</dbReference>
<dbReference type="OrthoDB" id="4025120at2759"/>
<organism evidence="1 2">
    <name type="scientific">[Candida] subhashii</name>
    <dbReference type="NCBI Taxonomy" id="561895"/>
    <lineage>
        <taxon>Eukaryota</taxon>
        <taxon>Fungi</taxon>
        <taxon>Dikarya</taxon>
        <taxon>Ascomycota</taxon>
        <taxon>Saccharomycotina</taxon>
        <taxon>Pichiomycetes</taxon>
        <taxon>Debaryomycetaceae</taxon>
        <taxon>Spathaspora</taxon>
    </lineage>
</organism>
<accession>A0A8J5R124</accession>
<proteinExistence type="predicted"/>
<gene>
    <name evidence="1" type="ORF">J8A68_001895</name>
</gene>
<dbReference type="EMBL" id="JAGSYN010000070">
    <property type="protein sequence ID" value="KAG7664600.1"/>
    <property type="molecule type" value="Genomic_DNA"/>
</dbReference>
<dbReference type="Proteomes" id="UP000694255">
    <property type="component" value="Unassembled WGS sequence"/>
</dbReference>
<dbReference type="GeneID" id="73468696"/>
<protein>
    <submittedName>
        <fullName evidence="1">Uncharacterized protein</fullName>
    </submittedName>
</protein>
<evidence type="ECO:0000313" key="1">
    <source>
        <dbReference type="EMBL" id="KAG7664600.1"/>
    </source>
</evidence>
<dbReference type="AlphaFoldDB" id="A0A8J5R124"/>